<keyword evidence="3" id="KW-1185">Reference proteome</keyword>
<evidence type="ECO:0000313" key="3">
    <source>
        <dbReference type="Proteomes" id="UP000305730"/>
    </source>
</evidence>
<dbReference type="EMBL" id="PNCL01000100">
    <property type="protein sequence ID" value="TMP55434.1"/>
    <property type="molecule type" value="Genomic_DNA"/>
</dbReference>
<dbReference type="RefSeq" id="WP_138598286.1">
    <property type="nucleotide sequence ID" value="NZ_PNCK01000087.1"/>
</dbReference>
<organism evidence="2 4">
    <name type="scientific">Pseudoalteromonas citrea</name>
    <dbReference type="NCBI Taxonomy" id="43655"/>
    <lineage>
        <taxon>Bacteria</taxon>
        <taxon>Pseudomonadati</taxon>
        <taxon>Pseudomonadota</taxon>
        <taxon>Gammaproteobacteria</taxon>
        <taxon>Alteromonadales</taxon>
        <taxon>Pseudoalteromonadaceae</taxon>
        <taxon>Pseudoalteromonas</taxon>
    </lineage>
</organism>
<gene>
    <name evidence="2" type="ORF">CWB96_17285</name>
    <name evidence="1" type="ORF">CWB97_19485</name>
</gene>
<accession>A0A5S3XLZ4</accession>
<comment type="caution">
    <text evidence="2">The sequence shown here is derived from an EMBL/GenBank/DDBJ whole genome shotgun (WGS) entry which is preliminary data.</text>
</comment>
<name>A0A5S3XLZ4_9GAMM</name>
<protein>
    <submittedName>
        <fullName evidence="2">Uncharacterized protein</fullName>
    </submittedName>
</protein>
<dbReference type="Proteomes" id="UP000305730">
    <property type="component" value="Unassembled WGS sequence"/>
</dbReference>
<evidence type="ECO:0000313" key="1">
    <source>
        <dbReference type="EMBL" id="TMP40229.1"/>
    </source>
</evidence>
<reference evidence="4" key="2">
    <citation type="submission" date="2019-06" db="EMBL/GenBank/DDBJ databases">
        <title>Co-occurence of chitin degradation, pigmentation and bioactivity in marine Pseudoalteromonas.</title>
        <authorList>
            <person name="Sonnenschein E.C."/>
            <person name="Bech P.K."/>
        </authorList>
    </citation>
    <scope>NUCLEOTIDE SEQUENCE [LARGE SCALE GENOMIC DNA]</scope>
    <source>
        <strain evidence="4">S2231</strain>
    </source>
</reference>
<proteinExistence type="predicted"/>
<dbReference type="AlphaFoldDB" id="A0A5S3XLZ4"/>
<dbReference type="Proteomes" id="UP000307706">
    <property type="component" value="Unassembled WGS sequence"/>
</dbReference>
<evidence type="ECO:0000313" key="4">
    <source>
        <dbReference type="Proteomes" id="UP000307706"/>
    </source>
</evidence>
<dbReference type="EMBL" id="PNCK01000087">
    <property type="protein sequence ID" value="TMP40229.1"/>
    <property type="molecule type" value="Genomic_DNA"/>
</dbReference>
<sequence>MISEGKAYINLTNGRRPYSIGHDGSFIDLNGFREFTHEVSHIIALGTFDEITTMKTTNIIIRQRLINLGQPLKFGGIRATHGSSDYYDIKFNGLDGIKSNGKFKQ</sequence>
<evidence type="ECO:0000313" key="2">
    <source>
        <dbReference type="EMBL" id="TMP55434.1"/>
    </source>
</evidence>
<reference evidence="3 4" key="1">
    <citation type="submission" date="2017-12" db="EMBL/GenBank/DDBJ databases">
        <authorList>
            <person name="Paulsen S."/>
            <person name="Gram L.K."/>
        </authorList>
    </citation>
    <scope>NUCLEOTIDE SEQUENCE [LARGE SCALE GENOMIC DNA]</scope>
    <source>
        <strain evidence="2 4">S2231</strain>
        <strain evidence="1 3">S2233</strain>
    </source>
</reference>
<reference evidence="2" key="3">
    <citation type="submission" date="2019-09" db="EMBL/GenBank/DDBJ databases">
        <title>Co-occurence of chitin degradation, pigmentation and bioactivity in marine Pseudoalteromonas.</title>
        <authorList>
            <person name="Sonnenschein E.C."/>
            <person name="Bech P.K."/>
        </authorList>
    </citation>
    <scope>NUCLEOTIDE SEQUENCE</scope>
    <source>
        <strain evidence="2">S2231</strain>
        <strain evidence="1 3">S2233</strain>
    </source>
</reference>